<dbReference type="SUPFAM" id="SSF81606">
    <property type="entry name" value="PP2C-like"/>
    <property type="match status" value="1"/>
</dbReference>
<dbReference type="Gene3D" id="3.60.40.10">
    <property type="entry name" value="PPM-type phosphatase domain"/>
    <property type="match status" value="1"/>
</dbReference>
<dbReference type="PANTHER" id="PTHR43156">
    <property type="entry name" value="STAGE II SPORULATION PROTEIN E-RELATED"/>
    <property type="match status" value="1"/>
</dbReference>
<dbReference type="Gene3D" id="6.10.340.10">
    <property type="match status" value="1"/>
</dbReference>
<feature type="transmembrane region" description="Helical" evidence="2">
    <location>
        <begin position="755"/>
        <end position="775"/>
    </location>
</feature>
<keyword evidence="2" id="KW-1133">Transmembrane helix</keyword>
<feature type="chain" id="PRO_5002605107" description="HAMP domain-containing protein" evidence="3">
    <location>
        <begin position="26"/>
        <end position="1533"/>
    </location>
</feature>
<dbReference type="InterPro" id="IPR036457">
    <property type="entry name" value="PPM-type-like_dom_sf"/>
</dbReference>
<evidence type="ECO:0000256" key="3">
    <source>
        <dbReference type="SAM" id="SignalP"/>
    </source>
</evidence>
<dbReference type="GO" id="GO:0016791">
    <property type="term" value="F:phosphatase activity"/>
    <property type="evidence" value="ECO:0007669"/>
    <property type="project" value="TreeGrafter"/>
</dbReference>
<dbReference type="InterPro" id="IPR003660">
    <property type="entry name" value="HAMP_dom"/>
</dbReference>
<dbReference type="GO" id="GO:0016020">
    <property type="term" value="C:membrane"/>
    <property type="evidence" value="ECO:0007669"/>
    <property type="project" value="InterPro"/>
</dbReference>
<dbReference type="InterPro" id="IPR001932">
    <property type="entry name" value="PPM-type_phosphatase-like_dom"/>
</dbReference>
<dbReference type="SUPFAM" id="SSF50939">
    <property type="entry name" value="Sialidases"/>
    <property type="match status" value="1"/>
</dbReference>
<evidence type="ECO:0000313" key="6">
    <source>
        <dbReference type="Proteomes" id="UP000001202"/>
    </source>
</evidence>
<dbReference type="CDD" id="cd06225">
    <property type="entry name" value="HAMP"/>
    <property type="match status" value="1"/>
</dbReference>
<evidence type="ECO:0000256" key="2">
    <source>
        <dbReference type="SAM" id="Phobius"/>
    </source>
</evidence>
<dbReference type="PANTHER" id="PTHR43156:SF2">
    <property type="entry name" value="STAGE II SPORULATION PROTEIN E"/>
    <property type="match status" value="1"/>
</dbReference>
<accession>A0A0H3BLJ7</accession>
<evidence type="ECO:0000256" key="1">
    <source>
        <dbReference type="ARBA" id="ARBA00022801"/>
    </source>
</evidence>
<feature type="transmembrane region" description="Helical" evidence="2">
    <location>
        <begin position="823"/>
        <end position="846"/>
    </location>
</feature>
<dbReference type="Pfam" id="PF07228">
    <property type="entry name" value="SpoIIE"/>
    <property type="match status" value="1"/>
</dbReference>
<dbReference type="CDD" id="cd15482">
    <property type="entry name" value="Sialidase_non-viral"/>
    <property type="match status" value="1"/>
</dbReference>
<dbReference type="SMART" id="SM00304">
    <property type="entry name" value="HAMP"/>
    <property type="match status" value="1"/>
</dbReference>
<dbReference type="KEGG" id="tpp:TPASS_0854"/>
<organism evidence="5 6">
    <name type="scientific">Treponema pallidum subsp. pallidum (strain SS14)</name>
    <dbReference type="NCBI Taxonomy" id="455434"/>
    <lineage>
        <taxon>Bacteria</taxon>
        <taxon>Pseudomonadati</taxon>
        <taxon>Spirochaetota</taxon>
        <taxon>Spirochaetia</taxon>
        <taxon>Spirochaetales</taxon>
        <taxon>Treponemataceae</taxon>
        <taxon>Treponema</taxon>
    </lineage>
</organism>
<feature type="domain" description="HAMP" evidence="4">
    <location>
        <begin position="1104"/>
        <end position="1161"/>
    </location>
</feature>
<keyword evidence="2" id="KW-0472">Membrane</keyword>
<protein>
    <recommendedName>
        <fullName evidence="4">HAMP domain-containing protein</fullName>
    </recommendedName>
</protein>
<dbReference type="SMART" id="SM00331">
    <property type="entry name" value="PP2C_SIG"/>
    <property type="match status" value="1"/>
</dbReference>
<dbReference type="PROSITE" id="PS50885">
    <property type="entry name" value="HAMP"/>
    <property type="match status" value="1"/>
</dbReference>
<sequence>MNARLCFFSRLIFCVLSICALPLVAQEDKLYWEDPWALSTERAAFVKVAYSHDVVAVVWQEVTPKNATSGEIRLSASFYDGSTWHTVRTFSPPLLYNHRSPSLASVAVNRKNEIFVAAAFDAHTITVFKTTDFGKSFTHTVLRSQGSDIVAPYVSVASDDSLLLFASHGSEDHFSILLCRSEDGERWTPFQEFLSTEFSRRLFLPSHVSTQAQEIVVFQAHHQEGERASYQLYSTVSFDQGNTWSAPVPVTQPDEYHNQRPFLDRLSDDRFAVTWERSERTSTRYEMCYAELDRYGRKIGTTLRLAEPSDRLITPNFVHIDGTTFCVWAGESAGLNTIFLAQKKEGAWSTTAVRSSEDALLFPHAVRVDNHLEVFWQEGEGARARVMRLRPDQSVQPPTLIAENFSPNAVRKGTRARVRIVFPRDSSGIAGYNYAWQCGVQPAAPPDYVAHFPDKPQIELEATQDGTWFLAVTVWDFAGNKSAPAYLSYTRDTTPAARPQLQTPLLENTHALKSNTFTLSWNQPSTDAQGNEERDHTSFLWSLQQVAPLSALTSLRVDTDVRTFEEFQQRCVRAFPIPVDVHGTRSRQSSVSFTNKENGIYRFSVYALDRSGNVSEPAVVFFALRHFVPYTAIRYVDVKKDPAGSLQMSIVGNGFRAQGTVSQVYIDRDRKAPYDLVLHAQEFAVGSDNLISDIHIDNLKKGSYHVGVWHPARGVHFAESRVTVSEMGTVKFGAYDYEHQVRWSIPHTGGLRVNFVSLFMLIALFLAGVVFAASLTRIGDIVGEAFVLKKQVEALMIGELMPSEKRRKAMALKTHGAGLRVKFILFALTLVISVIFIVSVPLGVRFSKTQKDLLAKNLFSRVQVLLESLVAAGKVYLPAKNKLELGFLPNQTTALHEARYAVITGESEEPHEEGIDFVWATNFSDIETVLNEPEYRQGNSRFVDKRIAQILPAMEDLNRQVKKDAEKIAKGIADLTQEAVALALRTDQGSVRRRDDIQSITRQMDQRLLEIFSTFSNNAVGSYPEYRVDNLSKRHSSYLFYKPILYRQRGHADSFVHGVVFVEVSTQELLEHIEGLQRDLIKMVFYVSLIALACGVFGAWILASIIIKPIRRLASHVAMIRDTEKKEELEGKLIAIKGQDEIALLGRTINDMTEGLIKAALASKDLTVGKEIQKMFIPLDTNTEGRKLTSGYTCDDHVEFFGYYEGALGVSGDYFDYIKLDDQHYAIIKCDVAGKGVPAALIMVEVATLFQNFFKDWNIQSHGINLSDIVSRINDLIEARGFKGRFAAFTLCIFNTVSGTVHFCNAGDNIIHIYDAQQRKMKRITLAQTSAAGVFPSFMIDMKGGFGVETLTLRTGDVLFLYTDGIEEAKRLFRNKRFELVLCQEQGLAHDAPHETHTVGQAGEELGAERVSSIIESVFLRKGFSLQKWHNPVEGEKFEFDFSSCEGNLDEAVLALVAVEQVFRMYKHPRATNLDKIRVDKKVDMFLARYFVQYPEYCARKEVNSEYEEYLYYTFIKEDDQYDDLTILGIRKR</sequence>
<keyword evidence="2" id="KW-0812">Transmembrane</keyword>
<gene>
    <name evidence="5" type="ordered locus">TPASS_0854</name>
</gene>
<dbReference type="GO" id="GO:0007165">
    <property type="term" value="P:signal transduction"/>
    <property type="evidence" value="ECO:0007669"/>
    <property type="project" value="InterPro"/>
</dbReference>
<dbReference type="Pfam" id="PF00672">
    <property type="entry name" value="HAMP"/>
    <property type="match status" value="1"/>
</dbReference>
<dbReference type="Proteomes" id="UP000001202">
    <property type="component" value="Chromosome"/>
</dbReference>
<feature type="transmembrane region" description="Helical" evidence="2">
    <location>
        <begin position="1083"/>
        <end position="1107"/>
    </location>
</feature>
<feature type="transmembrane region" description="Helical" evidence="2">
    <location>
        <begin position="858"/>
        <end position="877"/>
    </location>
</feature>
<name>A0A0H3BLJ7_TREPS</name>
<dbReference type="Gene3D" id="2.120.10.10">
    <property type="match status" value="1"/>
</dbReference>
<dbReference type="EMBL" id="CP000805">
    <property type="protein sequence ID" value="ACD71271.1"/>
    <property type="molecule type" value="Genomic_DNA"/>
</dbReference>
<evidence type="ECO:0000313" key="5">
    <source>
        <dbReference type="EMBL" id="ACD71271.1"/>
    </source>
</evidence>
<dbReference type="PATRIC" id="fig|455434.6.peg.843"/>
<keyword evidence="3" id="KW-0732">Signal</keyword>
<dbReference type="RefSeq" id="WP_012460596.1">
    <property type="nucleotide sequence ID" value="NC_010741.1"/>
</dbReference>
<reference evidence="5 6" key="1">
    <citation type="journal article" date="2008" name="BMC Microbiol.">
        <title>Complete genome sequence of Treponema pallidum ssp. pallidum strain SS14 determined with oligonucleotide arrays.</title>
        <authorList>
            <person name="Matejkova P."/>
            <person name="Strouhal M."/>
            <person name="Smajs D."/>
            <person name="Norris S.J."/>
            <person name="Palzkill T."/>
            <person name="Petrosino J.F."/>
            <person name="Sodergren E."/>
            <person name="Norton J.E."/>
            <person name="Singh J."/>
            <person name="Richmond T.A."/>
            <person name="Molla M.N."/>
            <person name="Albert T.J."/>
            <person name="Weinstock G.M."/>
        </authorList>
    </citation>
    <scope>NUCLEOTIDE SEQUENCE [LARGE SCALE GENOMIC DNA]</scope>
    <source>
        <strain evidence="5 6">SS14</strain>
    </source>
</reference>
<feature type="signal peptide" evidence="3">
    <location>
        <begin position="1"/>
        <end position="25"/>
    </location>
</feature>
<keyword evidence="1" id="KW-0378">Hydrolase</keyword>
<dbReference type="InterPro" id="IPR036278">
    <property type="entry name" value="Sialidase_sf"/>
</dbReference>
<evidence type="ECO:0000259" key="4">
    <source>
        <dbReference type="PROSITE" id="PS50885"/>
    </source>
</evidence>
<proteinExistence type="predicted"/>
<dbReference type="InterPro" id="IPR052016">
    <property type="entry name" value="Bact_Sigma-Reg"/>
</dbReference>